<dbReference type="InterPro" id="IPR023381">
    <property type="entry name" value="YP001051499.1-like_dom_sf"/>
</dbReference>
<accession>A0A2S0VQZ1</accession>
<keyword evidence="2" id="KW-1185">Reference proteome</keyword>
<dbReference type="OrthoDB" id="9204516at2"/>
<protein>
    <submittedName>
        <fullName evidence="1">DUF416 domain-containing protein</fullName>
    </submittedName>
</protein>
<dbReference type="EMBL" id="CP026604">
    <property type="protein sequence ID" value="AWB66638.1"/>
    <property type="molecule type" value="Genomic_DNA"/>
</dbReference>
<evidence type="ECO:0000313" key="2">
    <source>
        <dbReference type="Proteomes" id="UP000244441"/>
    </source>
</evidence>
<gene>
    <name evidence="1" type="ORF">C2869_09430</name>
</gene>
<evidence type="ECO:0000313" key="1">
    <source>
        <dbReference type="EMBL" id="AWB66638.1"/>
    </source>
</evidence>
<organism evidence="1 2">
    <name type="scientific">Saccharobesus litoralis</name>
    <dbReference type="NCBI Taxonomy" id="2172099"/>
    <lineage>
        <taxon>Bacteria</taxon>
        <taxon>Pseudomonadati</taxon>
        <taxon>Pseudomonadota</taxon>
        <taxon>Gammaproteobacteria</taxon>
        <taxon>Alteromonadales</taxon>
        <taxon>Alteromonadaceae</taxon>
        <taxon>Saccharobesus</taxon>
    </lineage>
</organism>
<sequence>MSKPSTFARIRELNRRQQTAFNAMLLERMLPNYNLYAELTEQGDPSVLRTALDVIWQQVYDSKTKVNLELRQEKVEAEIPEETDSDSIGLYAAIDAGMALVTTLSIMQTPPQELGKEQTYVSLMSQGTIERLLIMNGEAEHSKEALEHPHMQWEIACQNEFLDSIEKIQNFDSQIVRTLKEQALEEGISNLGIEIS</sequence>
<dbReference type="KEGG" id="cate:C2869_09430"/>
<dbReference type="AlphaFoldDB" id="A0A2S0VQZ1"/>
<dbReference type="Pfam" id="PF04222">
    <property type="entry name" value="DUF416"/>
    <property type="match status" value="1"/>
</dbReference>
<name>A0A2S0VQZ1_9ALTE</name>
<dbReference type="Proteomes" id="UP000244441">
    <property type="component" value="Chromosome"/>
</dbReference>
<reference evidence="1 2" key="1">
    <citation type="submission" date="2018-01" db="EMBL/GenBank/DDBJ databases">
        <title>Genome sequence of a Cantenovulum-like bacteria.</title>
        <authorList>
            <person name="Tan W.R."/>
            <person name="Lau N.-S."/>
            <person name="Go F."/>
            <person name="Amirul A.-A.A."/>
        </authorList>
    </citation>
    <scope>NUCLEOTIDE SEQUENCE [LARGE SCALE GENOMIC DNA]</scope>
    <source>
        <strain evidence="1 2">CCB-QB4</strain>
    </source>
</reference>
<dbReference type="RefSeq" id="WP_108602698.1">
    <property type="nucleotide sequence ID" value="NZ_CP026604.1"/>
</dbReference>
<dbReference type="InterPro" id="IPR007338">
    <property type="entry name" value="DUF416"/>
</dbReference>
<dbReference type="Gene3D" id="1.20.1590.10">
    <property type="entry name" value="YP_001051499.1 domain like"/>
    <property type="match status" value="1"/>
</dbReference>
<proteinExistence type="predicted"/>